<feature type="domain" description="Disease resistance protein winged helix" evidence="9">
    <location>
        <begin position="414"/>
        <end position="479"/>
    </location>
</feature>
<dbReference type="InterPro" id="IPR042197">
    <property type="entry name" value="Apaf_helical"/>
</dbReference>
<name>A0A2P6QUQ2_ROSCH</name>
<dbReference type="InterPro" id="IPR036388">
    <property type="entry name" value="WH-like_DNA-bd_sf"/>
</dbReference>
<comment type="caution">
    <text evidence="11">The sequence shown here is derived from an EMBL/GenBank/DDBJ whole genome shotgun (WGS) entry which is preliminary data.</text>
</comment>
<evidence type="ECO:0000256" key="6">
    <source>
        <dbReference type="ARBA" id="ARBA00022840"/>
    </source>
</evidence>
<dbReference type="Gene3D" id="3.40.50.300">
    <property type="entry name" value="P-loop containing nucleotide triphosphate hydrolases"/>
    <property type="match status" value="1"/>
</dbReference>
<comment type="similarity">
    <text evidence="1">Belongs to the disease resistance NB-LRR family.</text>
</comment>
<feature type="domain" description="NB-ARC" evidence="8">
    <location>
        <begin position="158"/>
        <end position="327"/>
    </location>
</feature>
<dbReference type="FunFam" id="3.40.50.300:FF:001091">
    <property type="entry name" value="Probable disease resistance protein At1g61300"/>
    <property type="match status" value="1"/>
</dbReference>
<dbReference type="FunFam" id="1.10.10.10:FF:000322">
    <property type="entry name" value="Probable disease resistance protein At1g63360"/>
    <property type="match status" value="1"/>
</dbReference>
<dbReference type="Proteomes" id="UP000238479">
    <property type="component" value="Chromosome 4"/>
</dbReference>
<dbReference type="Gene3D" id="3.80.10.10">
    <property type="entry name" value="Ribonuclease Inhibitor"/>
    <property type="match status" value="1"/>
</dbReference>
<keyword evidence="5" id="KW-0611">Plant defense</keyword>
<dbReference type="AlphaFoldDB" id="A0A2P6QUQ2"/>
<dbReference type="InterPro" id="IPR058922">
    <property type="entry name" value="WHD_DRP"/>
</dbReference>
<sequence>MGNIFSVNLTCDTLFSRCWDSIAKQEQLCISLEENRETLQTSLDDLLALRNDVKQRVDDAEKLPQMKQTEQVQRWISKVETVETAANAVLASSIQQVENGGCCSNNYLSSYKYGKRVTKLLRKVTKLQSEGVFKEVAAHKLPAALDSEKPMEPTVGMESLFDEVWGHIEDEDVGVIGLYGMGGVGKTTLLTKIYNNFLHTLNNFHYVIWVVVSKDTTIDIVQNKIGEQIGYSTDAWKHKEQHQKAEDIFRVLSRKQFVLLLDDIWKPVEITRVGVPIPNKQNKSKMVFTTRSETVCCHMDAQKRIRFMCLSREKAWVLFREKVGEEALSIHRDIPELAKAVANECGGLPLALITVGRSMACKKTPQEWSHAVHVLKNSAAEFSGMGDKVLPLLKFSYDNLTSEKIKFCFLYCTLFPEDFPIYKEDLLYGWMGEGLLDGYSSIDQAQNESYDIIGTLVNLCLLEADGACVKMHDVIRDMALWLACDVEKINQRFVLHASLKLSEAIPDTITKWSGKRMSLMCSGIVWLDAAPKCPNLLTLFLGRNNLKSIVRGFFDQMPALRVLDLSGNPNLAELPSGVQYLVSLQHLNLSGTRIRAIPEDLKTLVKLKYLNLEHMLELDYLPQYIIYFPVLRVLRMLNSGSVDRILFCGDKKAMVANLCILERLYVFTLSTESTSCFQTLFNSDSLLTCTQSLHINDGNNQLSSLDITNLGNRKNLHSLCISNYPKLEQLEINWAGAAASTMNSRVRNQTRFLGLQVVSVSKCTDLKDLTWLIFAPRLIHVNVTVCYKMEKVIDLEKLGGVANALDELNPFAELTFLNLKHLPALKSIYENALPFPCLKEVKIASCPALKRLPLNSSSARGCNLVIEGGEEWWNALEWGDELAPNVFLPSFRTRN</sequence>
<proteinExistence type="inferred from homology"/>
<protein>
    <submittedName>
        <fullName evidence="11">Putative P-loop containing nucleoside triphosphate hydrolase, leucine-rich repeat domain, L</fullName>
    </submittedName>
</protein>
<dbReference type="Gene3D" id="1.10.10.10">
    <property type="entry name" value="Winged helix-like DNA-binding domain superfamily/Winged helix DNA-binding domain"/>
    <property type="match status" value="1"/>
</dbReference>
<reference evidence="11 12" key="1">
    <citation type="journal article" date="2018" name="Nat. Genet.">
        <title>The Rosa genome provides new insights in the design of modern roses.</title>
        <authorList>
            <person name="Bendahmane M."/>
        </authorList>
    </citation>
    <scope>NUCLEOTIDE SEQUENCE [LARGE SCALE GENOMIC DNA]</scope>
    <source>
        <strain evidence="12">cv. Old Blush</strain>
    </source>
</reference>
<feature type="coiled-coil region" evidence="7">
    <location>
        <begin position="22"/>
        <end position="63"/>
    </location>
</feature>
<dbReference type="GO" id="GO:0043531">
    <property type="term" value="F:ADP binding"/>
    <property type="evidence" value="ECO:0007669"/>
    <property type="project" value="InterPro"/>
</dbReference>
<dbReference type="Gramene" id="PRQ37884">
    <property type="protein sequence ID" value="PRQ37884"/>
    <property type="gene ID" value="RchiOBHm_Chr4g0407611"/>
</dbReference>
<evidence type="ECO:0000313" key="12">
    <source>
        <dbReference type="Proteomes" id="UP000238479"/>
    </source>
</evidence>
<organism evidence="11 12">
    <name type="scientific">Rosa chinensis</name>
    <name type="common">China rose</name>
    <dbReference type="NCBI Taxonomy" id="74649"/>
    <lineage>
        <taxon>Eukaryota</taxon>
        <taxon>Viridiplantae</taxon>
        <taxon>Streptophyta</taxon>
        <taxon>Embryophyta</taxon>
        <taxon>Tracheophyta</taxon>
        <taxon>Spermatophyta</taxon>
        <taxon>Magnoliopsida</taxon>
        <taxon>eudicotyledons</taxon>
        <taxon>Gunneridae</taxon>
        <taxon>Pentapetalae</taxon>
        <taxon>rosids</taxon>
        <taxon>fabids</taxon>
        <taxon>Rosales</taxon>
        <taxon>Rosaceae</taxon>
        <taxon>Rosoideae</taxon>
        <taxon>Rosoideae incertae sedis</taxon>
        <taxon>Rosa</taxon>
    </lineage>
</organism>
<feature type="domain" description="Disease resistance R13L4/SHOC-2-like LRR" evidence="10">
    <location>
        <begin position="555"/>
        <end position="785"/>
    </location>
</feature>
<dbReference type="STRING" id="74649.A0A2P6QUQ2"/>
<dbReference type="GO" id="GO:0006952">
    <property type="term" value="P:defense response"/>
    <property type="evidence" value="ECO:0007669"/>
    <property type="project" value="UniProtKB-KW"/>
</dbReference>
<dbReference type="FunFam" id="1.10.8.430:FF:000003">
    <property type="entry name" value="Probable disease resistance protein At5g66910"/>
    <property type="match status" value="1"/>
</dbReference>
<evidence type="ECO:0000256" key="5">
    <source>
        <dbReference type="ARBA" id="ARBA00022821"/>
    </source>
</evidence>
<dbReference type="InterPro" id="IPR027417">
    <property type="entry name" value="P-loop_NTPase"/>
</dbReference>
<dbReference type="PRINTS" id="PR00364">
    <property type="entry name" value="DISEASERSIST"/>
</dbReference>
<keyword evidence="4" id="KW-0547">Nucleotide-binding</keyword>
<evidence type="ECO:0000256" key="7">
    <source>
        <dbReference type="SAM" id="Coils"/>
    </source>
</evidence>
<dbReference type="OMA" id="SHECGDL"/>
<keyword evidence="11" id="KW-0378">Hydrolase</keyword>
<evidence type="ECO:0000256" key="2">
    <source>
        <dbReference type="ARBA" id="ARBA00022614"/>
    </source>
</evidence>
<dbReference type="PANTHER" id="PTHR33463">
    <property type="entry name" value="NB-ARC DOMAIN-CONTAINING PROTEIN-RELATED"/>
    <property type="match status" value="1"/>
</dbReference>
<dbReference type="Pfam" id="PF23598">
    <property type="entry name" value="LRR_14"/>
    <property type="match status" value="1"/>
</dbReference>
<dbReference type="GO" id="GO:0005524">
    <property type="term" value="F:ATP binding"/>
    <property type="evidence" value="ECO:0007669"/>
    <property type="project" value="UniProtKB-KW"/>
</dbReference>
<dbReference type="InterPro" id="IPR050905">
    <property type="entry name" value="Plant_NBS-LRR"/>
</dbReference>
<evidence type="ECO:0000313" key="11">
    <source>
        <dbReference type="EMBL" id="PRQ37884.1"/>
    </source>
</evidence>
<evidence type="ECO:0000256" key="1">
    <source>
        <dbReference type="ARBA" id="ARBA00008894"/>
    </source>
</evidence>
<keyword evidence="2" id="KW-0433">Leucine-rich repeat</keyword>
<dbReference type="PANTHER" id="PTHR33463:SF220">
    <property type="entry name" value="NB-ARC DOMAIN-CONTAINING PROTEIN"/>
    <property type="match status" value="1"/>
</dbReference>
<dbReference type="Gene3D" id="1.10.8.430">
    <property type="entry name" value="Helical domain of apoptotic protease-activating factors"/>
    <property type="match status" value="1"/>
</dbReference>
<keyword evidence="7" id="KW-0175">Coiled coil</keyword>
<dbReference type="Pfam" id="PF23559">
    <property type="entry name" value="WHD_DRP"/>
    <property type="match status" value="1"/>
</dbReference>
<dbReference type="EMBL" id="PDCK01000042">
    <property type="protein sequence ID" value="PRQ37884.1"/>
    <property type="molecule type" value="Genomic_DNA"/>
</dbReference>
<keyword evidence="3" id="KW-0677">Repeat</keyword>
<dbReference type="Pfam" id="PF00931">
    <property type="entry name" value="NB-ARC"/>
    <property type="match status" value="1"/>
</dbReference>
<accession>A0A2P6QUQ2</accession>
<dbReference type="OrthoDB" id="664960at2759"/>
<evidence type="ECO:0000256" key="4">
    <source>
        <dbReference type="ARBA" id="ARBA00022741"/>
    </source>
</evidence>
<dbReference type="InterPro" id="IPR032675">
    <property type="entry name" value="LRR_dom_sf"/>
</dbReference>
<dbReference type="SMART" id="SM00369">
    <property type="entry name" value="LRR_TYP"/>
    <property type="match status" value="3"/>
</dbReference>
<keyword evidence="12" id="KW-1185">Reference proteome</keyword>
<dbReference type="InterPro" id="IPR003591">
    <property type="entry name" value="Leu-rich_rpt_typical-subtyp"/>
</dbReference>
<dbReference type="GO" id="GO:0016787">
    <property type="term" value="F:hydrolase activity"/>
    <property type="evidence" value="ECO:0007669"/>
    <property type="project" value="UniProtKB-KW"/>
</dbReference>
<evidence type="ECO:0000259" key="10">
    <source>
        <dbReference type="Pfam" id="PF23598"/>
    </source>
</evidence>
<dbReference type="InterPro" id="IPR002182">
    <property type="entry name" value="NB-ARC"/>
</dbReference>
<dbReference type="SUPFAM" id="SSF52540">
    <property type="entry name" value="P-loop containing nucleoside triphosphate hydrolases"/>
    <property type="match status" value="1"/>
</dbReference>
<keyword evidence="6" id="KW-0067">ATP-binding</keyword>
<evidence type="ECO:0000259" key="9">
    <source>
        <dbReference type="Pfam" id="PF23559"/>
    </source>
</evidence>
<dbReference type="SUPFAM" id="SSF52058">
    <property type="entry name" value="L domain-like"/>
    <property type="match status" value="1"/>
</dbReference>
<gene>
    <name evidence="11" type="ORF">RchiOBHm_Chr4g0407611</name>
</gene>
<dbReference type="InterPro" id="IPR055414">
    <property type="entry name" value="LRR_R13L4/SHOC2-like"/>
</dbReference>
<evidence type="ECO:0000259" key="8">
    <source>
        <dbReference type="Pfam" id="PF00931"/>
    </source>
</evidence>
<evidence type="ECO:0000256" key="3">
    <source>
        <dbReference type="ARBA" id="ARBA00022737"/>
    </source>
</evidence>